<comment type="caution">
    <text evidence="1">The sequence shown here is derived from an EMBL/GenBank/DDBJ whole genome shotgun (WGS) entry which is preliminary data.</text>
</comment>
<dbReference type="EMBL" id="VZZK01000016">
    <property type="protein sequence ID" value="KAB1078063.1"/>
    <property type="molecule type" value="Genomic_DNA"/>
</dbReference>
<dbReference type="OrthoDB" id="6626154at2"/>
<proteinExistence type="predicted"/>
<gene>
    <name evidence="1" type="ORF">F6X53_16335</name>
</gene>
<accession>A0A6L3SWK7</accession>
<dbReference type="AlphaFoldDB" id="A0A6L3SWK7"/>
<name>A0A6L3SWK7_9HYPH</name>
<dbReference type="RefSeq" id="WP_151001271.1">
    <property type="nucleotide sequence ID" value="NZ_BPQY01000189.1"/>
</dbReference>
<sequence>MSIIHYADLRAGAGKSYASATIAIERHAAGKKTMIVVPTVKLGREIEATINTINPTTQVKAYYSEDYKVEQGQSVVHLVCEHLDKAGPYGEILVICRQCFTKLPYINRKSRWQVFIDEGIPVFEQQTIGLQESFALVTDCLSIPKTDARYGRIEVTDRTMLRRIAENSGKDRLWVELKELALLLLNDNYRHYVRSKQYSDLKHKLTNGGQLSLYSLMSFRWLDGFEKVTVTAAGLKDTLMYDYWERLGVKWREDACVVSKLLRRIHPINPSIKIYYGYEDRNSKYQRNKLHEMGNSELRTAATKVMNGEPFVWLENKDWLSQSVLNKVPEGDVLPPMSHGLNEYANYHNAVVLAAYNHTPDASMFLSHIGGFDECMQTRSLNLGIYQALMRTSVRNDDTINPKKWVVASRVDAELLAERLPGAVIESLNIIQPVKGTPGPARKHETDKDRKRAYEEQRKEWKAQSASFADKFAPDMITRVVFLNPSDELAYKSIGKYVGNFRASFFNNMYDTSPKSICMKQDKFITYLRNHHNNVYAYKHDLPCVSGAMFNPLATDGTQRSSESVEFVRGIWIDVENGDLTPEEFSRHFPMIQFVAYNTFSHTKDQPRFRLYLPTSRIMAPQESRAIYHQVRYNLNLDGYINGMKTDAKRCASANRPFDGIDCRPNPASLSMLPCQAKDNRHSFFLEYVNDRSPIDVDQWLKHRLQYEVDDAFYDFPLILKDGETDELTSEQQAKIDAAFSEWDRYGRLRGNGDTGLYSLYIALRRASVSINNLQLLLYRAVSTSSSPRDRKRQADRLIKKLR</sequence>
<protein>
    <submittedName>
        <fullName evidence="1">Uncharacterized protein</fullName>
    </submittedName>
</protein>
<evidence type="ECO:0000313" key="2">
    <source>
        <dbReference type="Proteomes" id="UP000474159"/>
    </source>
</evidence>
<keyword evidence="2" id="KW-1185">Reference proteome</keyword>
<dbReference type="Proteomes" id="UP000474159">
    <property type="component" value="Unassembled WGS sequence"/>
</dbReference>
<reference evidence="1 2" key="1">
    <citation type="submission" date="2019-09" db="EMBL/GenBank/DDBJ databases">
        <title>YIM 48816 draft genome.</title>
        <authorList>
            <person name="Jiang L."/>
        </authorList>
    </citation>
    <scope>NUCLEOTIDE SEQUENCE [LARGE SCALE GENOMIC DNA]</scope>
    <source>
        <strain evidence="1 2">YIM 48816</strain>
    </source>
</reference>
<evidence type="ECO:0000313" key="1">
    <source>
        <dbReference type="EMBL" id="KAB1078063.1"/>
    </source>
</evidence>
<organism evidence="1 2">
    <name type="scientific">Methylobacterium soli</name>
    <dbReference type="NCBI Taxonomy" id="553447"/>
    <lineage>
        <taxon>Bacteria</taxon>
        <taxon>Pseudomonadati</taxon>
        <taxon>Pseudomonadota</taxon>
        <taxon>Alphaproteobacteria</taxon>
        <taxon>Hyphomicrobiales</taxon>
        <taxon>Methylobacteriaceae</taxon>
        <taxon>Methylobacterium</taxon>
    </lineage>
</organism>